<feature type="domain" description="BPL/LPL catalytic" evidence="6">
    <location>
        <begin position="67"/>
        <end position="256"/>
    </location>
</feature>
<dbReference type="InterPro" id="IPR008988">
    <property type="entry name" value="Transcriptional_repressor_C"/>
</dbReference>
<keyword evidence="4 5" id="KW-0092">Biotin</keyword>
<dbReference type="Pfam" id="PF03099">
    <property type="entry name" value="BPL_LplA_LipB"/>
    <property type="match status" value="1"/>
</dbReference>
<dbReference type="CDD" id="cd16442">
    <property type="entry name" value="BPL"/>
    <property type="match status" value="1"/>
</dbReference>
<dbReference type="RefSeq" id="WP_042680432.1">
    <property type="nucleotide sequence ID" value="NZ_CABKTM010000019.1"/>
</dbReference>
<dbReference type="HAMAP" id="MF_00978">
    <property type="entry name" value="Bifunct_BirA"/>
    <property type="match status" value="1"/>
</dbReference>
<keyword evidence="3 5" id="KW-0067">ATP-binding</keyword>
<comment type="function">
    <text evidence="5">Acts both as a biotin--[acetyl-CoA-carboxylase] ligase and a repressor.</text>
</comment>
<dbReference type="PANTHER" id="PTHR12835">
    <property type="entry name" value="BIOTIN PROTEIN LIGASE"/>
    <property type="match status" value="1"/>
</dbReference>
<evidence type="ECO:0000256" key="5">
    <source>
        <dbReference type="HAMAP-Rule" id="MF_00978"/>
    </source>
</evidence>
<dbReference type="InterPro" id="IPR003142">
    <property type="entry name" value="BPL_C"/>
</dbReference>
<dbReference type="GO" id="GO:0005524">
    <property type="term" value="F:ATP binding"/>
    <property type="evidence" value="ECO:0007669"/>
    <property type="project" value="UniProtKB-UniRule"/>
</dbReference>
<protein>
    <recommendedName>
        <fullName evidence="5">Bifunctional ligase/repressor BirA</fullName>
    </recommendedName>
    <alternativeName>
        <fullName evidence="5">Biotin--[acetyl-CoA-carboxylase] ligase</fullName>
        <ecNumber evidence="5">6.3.4.15</ecNumber>
    </alternativeName>
    <alternativeName>
        <fullName evidence="5">Biotin--protein ligase</fullName>
    </alternativeName>
    <alternativeName>
        <fullName evidence="5">Biotin-[acetyl-CoA carboxylase] synthetase</fullName>
    </alternativeName>
</protein>
<dbReference type="OrthoDB" id="9807064at2"/>
<dbReference type="AlphaFoldDB" id="A0A9X2MGL9"/>
<evidence type="ECO:0000256" key="1">
    <source>
        <dbReference type="ARBA" id="ARBA00022598"/>
    </source>
</evidence>
<dbReference type="InterPro" id="IPR013196">
    <property type="entry name" value="HTH_11"/>
</dbReference>
<dbReference type="EMBL" id="JANJZL010000003">
    <property type="protein sequence ID" value="MCR2043640.1"/>
    <property type="molecule type" value="Genomic_DNA"/>
</dbReference>
<keyword evidence="5" id="KW-0805">Transcription regulation</keyword>
<dbReference type="CDD" id="cd00090">
    <property type="entry name" value="HTH_ARSR"/>
    <property type="match status" value="1"/>
</dbReference>
<dbReference type="SUPFAM" id="SSF46785">
    <property type="entry name" value="Winged helix' DNA-binding domain"/>
    <property type="match status" value="1"/>
</dbReference>
<dbReference type="SUPFAM" id="SSF55681">
    <property type="entry name" value="Class II aaRS and biotin synthetases"/>
    <property type="match status" value="1"/>
</dbReference>
<dbReference type="Gene3D" id="2.30.30.100">
    <property type="match status" value="1"/>
</dbReference>
<proteinExistence type="inferred from homology"/>
<evidence type="ECO:0000256" key="2">
    <source>
        <dbReference type="ARBA" id="ARBA00022741"/>
    </source>
</evidence>
<reference evidence="7" key="1">
    <citation type="submission" date="2022-07" db="EMBL/GenBank/DDBJ databases">
        <title>Enhanced cultured diversity of the mouse gut microbiota enables custom-made synthetic communities.</title>
        <authorList>
            <person name="Afrizal A."/>
        </authorList>
    </citation>
    <scope>NUCLEOTIDE SEQUENCE</scope>
    <source>
        <strain evidence="7">DSM 29482</strain>
    </source>
</reference>
<evidence type="ECO:0000256" key="4">
    <source>
        <dbReference type="ARBA" id="ARBA00023267"/>
    </source>
</evidence>
<keyword evidence="1 5" id="KW-0436">Ligase</keyword>
<dbReference type="InterPro" id="IPR004408">
    <property type="entry name" value="Biotin_CoA_COase_ligase"/>
</dbReference>
<dbReference type="GO" id="GO:0003677">
    <property type="term" value="F:DNA binding"/>
    <property type="evidence" value="ECO:0007669"/>
    <property type="project" value="UniProtKB-UniRule"/>
</dbReference>
<comment type="catalytic activity">
    <reaction evidence="5">
        <text>biotin + L-lysyl-[protein] + ATP = N(6)-biotinyl-L-lysyl-[protein] + AMP + diphosphate + H(+)</text>
        <dbReference type="Rhea" id="RHEA:11756"/>
        <dbReference type="Rhea" id="RHEA-COMP:9752"/>
        <dbReference type="Rhea" id="RHEA-COMP:10505"/>
        <dbReference type="ChEBI" id="CHEBI:15378"/>
        <dbReference type="ChEBI" id="CHEBI:29969"/>
        <dbReference type="ChEBI" id="CHEBI:30616"/>
        <dbReference type="ChEBI" id="CHEBI:33019"/>
        <dbReference type="ChEBI" id="CHEBI:57586"/>
        <dbReference type="ChEBI" id="CHEBI:83144"/>
        <dbReference type="ChEBI" id="CHEBI:456215"/>
        <dbReference type="EC" id="6.3.4.15"/>
    </reaction>
</comment>
<keyword evidence="5" id="KW-0804">Transcription</keyword>
<name>A0A9X2MGL9_9FIRM</name>
<dbReference type="InterPro" id="IPR030855">
    <property type="entry name" value="Bifunct_BirA"/>
</dbReference>
<dbReference type="EC" id="6.3.4.15" evidence="5"/>
<dbReference type="Gene3D" id="1.10.10.10">
    <property type="entry name" value="Winged helix-like DNA-binding domain superfamily/Winged helix DNA-binding domain"/>
    <property type="match status" value="1"/>
</dbReference>
<dbReference type="InterPro" id="IPR045864">
    <property type="entry name" value="aa-tRNA-synth_II/BPL/LPL"/>
</dbReference>
<dbReference type="GO" id="GO:0016740">
    <property type="term" value="F:transferase activity"/>
    <property type="evidence" value="ECO:0007669"/>
    <property type="project" value="UniProtKB-ARBA"/>
</dbReference>
<evidence type="ECO:0000259" key="6">
    <source>
        <dbReference type="PROSITE" id="PS51733"/>
    </source>
</evidence>
<keyword evidence="5" id="KW-0678">Repressor</keyword>
<dbReference type="Proteomes" id="UP001142078">
    <property type="component" value="Unassembled WGS sequence"/>
</dbReference>
<keyword evidence="8" id="KW-1185">Reference proteome</keyword>
<feature type="binding site" evidence="5">
    <location>
        <position position="113"/>
    </location>
    <ligand>
        <name>biotin</name>
        <dbReference type="ChEBI" id="CHEBI:57586"/>
    </ligand>
</feature>
<feature type="DNA-binding region" description="H-T-H motif" evidence="5">
    <location>
        <begin position="19"/>
        <end position="38"/>
    </location>
</feature>
<comment type="caution">
    <text evidence="5">Lacks conserved residue(s) required for the propagation of feature annotation.</text>
</comment>
<dbReference type="InterPro" id="IPR036388">
    <property type="entry name" value="WH-like_DNA-bd_sf"/>
</dbReference>
<dbReference type="InterPro" id="IPR036390">
    <property type="entry name" value="WH_DNA-bd_sf"/>
</dbReference>
<dbReference type="GO" id="GO:0009249">
    <property type="term" value="P:protein lipoylation"/>
    <property type="evidence" value="ECO:0007669"/>
    <property type="project" value="UniProtKB-ARBA"/>
</dbReference>
<dbReference type="NCBIfam" id="TIGR00121">
    <property type="entry name" value="birA_ligase"/>
    <property type="match status" value="1"/>
</dbReference>
<keyword evidence="5" id="KW-0238">DNA-binding</keyword>
<dbReference type="Gene3D" id="3.30.930.10">
    <property type="entry name" value="Bira Bifunctional Protein, Domain 2"/>
    <property type="match status" value="1"/>
</dbReference>
<dbReference type="InterPro" id="IPR011991">
    <property type="entry name" value="ArsR-like_HTH"/>
</dbReference>
<comment type="similarity">
    <text evidence="5">Belongs to the biotin--protein ligase family.</text>
</comment>
<evidence type="ECO:0000313" key="7">
    <source>
        <dbReference type="EMBL" id="MCR2043640.1"/>
    </source>
</evidence>
<dbReference type="SUPFAM" id="SSF50037">
    <property type="entry name" value="C-terminal domain of transcriptional repressors"/>
    <property type="match status" value="1"/>
</dbReference>
<sequence>MREKILRLLKENSNDFLSGEKISENFDVSRAAIWKHINTLKEEGYEIESVPRKGYRLISSPDILTYGEVENYLDTKFIGREIHYFNTIDSTNIKAKEIAQEETEGTVIISEEQTLGKGRLGRSWASPSGKGIWMSIILKPHIDPMKVAKITQVGAAAVSLALEDLNIKSYIKWPNDIVMNGKKVCGILTEMSCELNMINYVIMGVGINVNLNKEDFKGEIEKIGTSIKVETGKEVNRKKLLGFFLNRFEKLYTTFVNEDNFKDTLGICRDKSILIGREVKIIRGKDEQKGKVIDISDEGELLVDYGDNKIEKIMSGEVSVRGLYGYV</sequence>
<evidence type="ECO:0000313" key="8">
    <source>
        <dbReference type="Proteomes" id="UP001142078"/>
    </source>
</evidence>
<feature type="binding site" evidence="5">
    <location>
        <begin position="90"/>
        <end position="92"/>
    </location>
    <ligand>
        <name>biotin</name>
        <dbReference type="ChEBI" id="CHEBI:57586"/>
    </ligand>
</feature>
<evidence type="ECO:0000256" key="3">
    <source>
        <dbReference type="ARBA" id="ARBA00022840"/>
    </source>
</evidence>
<dbReference type="InterPro" id="IPR004143">
    <property type="entry name" value="BPL_LPL_catalytic"/>
</dbReference>
<dbReference type="PROSITE" id="PS51733">
    <property type="entry name" value="BPL_LPL_CATALYTIC"/>
    <property type="match status" value="1"/>
</dbReference>
<dbReference type="GO" id="GO:0006355">
    <property type="term" value="P:regulation of DNA-templated transcription"/>
    <property type="evidence" value="ECO:0007669"/>
    <property type="project" value="UniProtKB-UniRule"/>
</dbReference>
<dbReference type="PANTHER" id="PTHR12835:SF5">
    <property type="entry name" value="BIOTIN--PROTEIN LIGASE"/>
    <property type="match status" value="1"/>
</dbReference>
<accession>A0A9X2MGL9</accession>
<dbReference type="GO" id="GO:0005737">
    <property type="term" value="C:cytoplasm"/>
    <property type="evidence" value="ECO:0007669"/>
    <property type="project" value="TreeGrafter"/>
</dbReference>
<dbReference type="Pfam" id="PF02237">
    <property type="entry name" value="BPL_C"/>
    <property type="match status" value="1"/>
</dbReference>
<organism evidence="7 8">
    <name type="scientific">Anaerosalibacter massiliensis</name>
    <dbReference type="NCBI Taxonomy" id="1347392"/>
    <lineage>
        <taxon>Bacteria</taxon>
        <taxon>Bacillati</taxon>
        <taxon>Bacillota</taxon>
        <taxon>Tissierellia</taxon>
        <taxon>Tissierellales</taxon>
        <taxon>Sporanaerobacteraceae</taxon>
        <taxon>Anaerosalibacter</taxon>
    </lineage>
</organism>
<dbReference type="Pfam" id="PF08279">
    <property type="entry name" value="HTH_11"/>
    <property type="match status" value="1"/>
</dbReference>
<dbReference type="GO" id="GO:0004077">
    <property type="term" value="F:biotin--[biotin carboxyl-carrier protein] ligase activity"/>
    <property type="evidence" value="ECO:0007669"/>
    <property type="project" value="UniProtKB-UniRule"/>
</dbReference>
<gene>
    <name evidence="5" type="primary">birA</name>
    <name evidence="7" type="ORF">NSA23_05845</name>
</gene>
<comment type="caution">
    <text evidence="7">The sequence shown here is derived from an EMBL/GenBank/DDBJ whole genome shotgun (WGS) entry which is preliminary data.</text>
</comment>
<keyword evidence="2 5" id="KW-0547">Nucleotide-binding</keyword>
<feature type="binding site" evidence="5">
    <location>
        <position position="183"/>
    </location>
    <ligand>
        <name>biotin</name>
        <dbReference type="ChEBI" id="CHEBI:57586"/>
    </ligand>
</feature>